<feature type="region of interest" description="Disordered" evidence="1">
    <location>
        <begin position="55"/>
        <end position="76"/>
    </location>
</feature>
<organism evidence="2 3">
    <name type="scientific">Ephemerocybe angulata</name>
    <dbReference type="NCBI Taxonomy" id="980116"/>
    <lineage>
        <taxon>Eukaryota</taxon>
        <taxon>Fungi</taxon>
        <taxon>Dikarya</taxon>
        <taxon>Basidiomycota</taxon>
        <taxon>Agaricomycotina</taxon>
        <taxon>Agaricomycetes</taxon>
        <taxon>Agaricomycetidae</taxon>
        <taxon>Agaricales</taxon>
        <taxon>Agaricineae</taxon>
        <taxon>Psathyrellaceae</taxon>
        <taxon>Ephemerocybe</taxon>
    </lineage>
</organism>
<keyword evidence="3" id="KW-1185">Reference proteome</keyword>
<protein>
    <submittedName>
        <fullName evidence="2">Uncharacterized protein</fullName>
    </submittedName>
</protein>
<accession>A0A8H6LVA4</accession>
<proteinExistence type="predicted"/>
<dbReference type="AlphaFoldDB" id="A0A8H6LVA4"/>
<reference evidence="2 3" key="1">
    <citation type="submission" date="2020-07" db="EMBL/GenBank/DDBJ databases">
        <title>Comparative genomics of pyrophilous fungi reveals a link between fire events and developmental genes.</title>
        <authorList>
            <consortium name="DOE Joint Genome Institute"/>
            <person name="Steindorff A.S."/>
            <person name="Carver A."/>
            <person name="Calhoun S."/>
            <person name="Stillman K."/>
            <person name="Liu H."/>
            <person name="Lipzen A."/>
            <person name="Pangilinan J."/>
            <person name="Labutti K."/>
            <person name="Bruns T.D."/>
            <person name="Grigoriev I.V."/>
        </authorList>
    </citation>
    <scope>NUCLEOTIDE SEQUENCE [LARGE SCALE GENOMIC DNA]</scope>
    <source>
        <strain evidence="2 3">CBS 144469</strain>
    </source>
</reference>
<feature type="compositionally biased region" description="Basic and acidic residues" evidence="1">
    <location>
        <begin position="1"/>
        <end position="18"/>
    </location>
</feature>
<dbReference type="EMBL" id="JACGCI010000131">
    <property type="protein sequence ID" value="KAF6743990.1"/>
    <property type="molecule type" value="Genomic_DNA"/>
</dbReference>
<evidence type="ECO:0000256" key="1">
    <source>
        <dbReference type="SAM" id="MobiDB-lite"/>
    </source>
</evidence>
<evidence type="ECO:0000313" key="3">
    <source>
        <dbReference type="Proteomes" id="UP000521943"/>
    </source>
</evidence>
<name>A0A8H6LVA4_9AGAR</name>
<dbReference type="Proteomes" id="UP000521943">
    <property type="component" value="Unassembled WGS sequence"/>
</dbReference>
<feature type="region of interest" description="Disordered" evidence="1">
    <location>
        <begin position="1"/>
        <end position="21"/>
    </location>
</feature>
<gene>
    <name evidence="2" type="ORF">DFP72DRAFT_858138</name>
</gene>
<sequence length="113" mass="12808">MKTYLRTDGEGKLTDDNSKNSMGNIDLEHLTGKYWVYTGLNSWLPVKETTNKSSIHNQMHPDVKPMMSQSNTSMNMCPAKQKHNEALGALLYNRSWTSQKVYDQSASAPQNIK</sequence>
<comment type="caution">
    <text evidence="2">The sequence shown here is derived from an EMBL/GenBank/DDBJ whole genome shotgun (WGS) entry which is preliminary data.</text>
</comment>
<evidence type="ECO:0000313" key="2">
    <source>
        <dbReference type="EMBL" id="KAF6743990.1"/>
    </source>
</evidence>